<proteinExistence type="predicted"/>
<name>A0A1H9WET8_9PSEU</name>
<protein>
    <recommendedName>
        <fullName evidence="3">L-tyrosine 3-hydroxylase</fullName>
    </recommendedName>
</protein>
<reference evidence="2" key="1">
    <citation type="submission" date="2016-10" db="EMBL/GenBank/DDBJ databases">
        <authorList>
            <person name="Varghese N."/>
            <person name="Submissions S."/>
        </authorList>
    </citation>
    <scope>NUCLEOTIDE SEQUENCE [LARGE SCALE GENOMIC DNA]</scope>
    <source>
        <strain evidence="2">CGMCC 4.3525</strain>
    </source>
</reference>
<dbReference type="STRING" id="402600.SAMN05216188_13314"/>
<dbReference type="OrthoDB" id="3687546at2"/>
<organism evidence="1 2">
    <name type="scientific">Lentzea xinjiangensis</name>
    <dbReference type="NCBI Taxonomy" id="402600"/>
    <lineage>
        <taxon>Bacteria</taxon>
        <taxon>Bacillati</taxon>
        <taxon>Actinomycetota</taxon>
        <taxon>Actinomycetes</taxon>
        <taxon>Pseudonocardiales</taxon>
        <taxon>Pseudonocardiaceae</taxon>
        <taxon>Lentzea</taxon>
    </lineage>
</organism>
<sequence length="255" mass="27604">MSVSPLPRLTVPLPQNPLDPCAWHTGDIDEPVGPPPLDSETDIAWYRWLLGHHGAFCVWRLLSAALGRGAFDEAAVLHDAYSALLLYSGSCRPEVYRSVIRPRMAARHPAMSGTWARDHRHAAALLAEARPAPGSALKTAVKFNRLVHMTVAARLVPVGGSLLRDAGRDVQLAPTEDEQALLDDFFLVDRAPVCTHVFTAALRARVAAMLADLAARPVHATYDRDAVNHFQTDLSMHIGRLVPIAEAALADGANA</sequence>
<dbReference type="AlphaFoldDB" id="A0A1H9WET8"/>
<accession>A0A1H9WET8</accession>
<dbReference type="EMBL" id="FOFR01000033">
    <property type="protein sequence ID" value="SES32432.1"/>
    <property type="molecule type" value="Genomic_DNA"/>
</dbReference>
<dbReference type="Proteomes" id="UP000199352">
    <property type="component" value="Unassembled WGS sequence"/>
</dbReference>
<keyword evidence="2" id="KW-1185">Reference proteome</keyword>
<dbReference type="RefSeq" id="WP_089961661.1">
    <property type="nucleotide sequence ID" value="NZ_FOFR01000033.1"/>
</dbReference>
<evidence type="ECO:0000313" key="1">
    <source>
        <dbReference type="EMBL" id="SES32432.1"/>
    </source>
</evidence>
<evidence type="ECO:0008006" key="3">
    <source>
        <dbReference type="Google" id="ProtNLM"/>
    </source>
</evidence>
<gene>
    <name evidence="1" type="ORF">SAMN05216188_13314</name>
</gene>
<evidence type="ECO:0000313" key="2">
    <source>
        <dbReference type="Proteomes" id="UP000199352"/>
    </source>
</evidence>